<dbReference type="Proteomes" id="UP000620124">
    <property type="component" value="Unassembled WGS sequence"/>
</dbReference>
<keyword evidence="2" id="KW-1185">Reference proteome</keyword>
<dbReference type="AlphaFoldDB" id="A0A8H6YUM9"/>
<accession>A0A8H6YUM9</accession>
<sequence length="177" mass="19774">MSLQEYLTIGLDTVENEKEKCGEIPFADFKHRLVADQSEIEKDLSLRVTRQKADVRTGILSSRRFAPVLNTVCLWETTAAGHKGIGPPRQGSDNGGWGGEREEDLTTCEYRLGDPDDKGVIYVAEAHEDVQPVLRAVPTKRLQAKDRMKPKNSSSTHTRDYQILGCCRCNSKPEVSN</sequence>
<evidence type="ECO:0000313" key="1">
    <source>
        <dbReference type="EMBL" id="KAF7364969.1"/>
    </source>
</evidence>
<comment type="caution">
    <text evidence="1">The sequence shown here is derived from an EMBL/GenBank/DDBJ whole genome shotgun (WGS) entry which is preliminary data.</text>
</comment>
<dbReference type="EMBL" id="JACAZI010000003">
    <property type="protein sequence ID" value="KAF7364969.1"/>
    <property type="molecule type" value="Genomic_DNA"/>
</dbReference>
<evidence type="ECO:0000313" key="2">
    <source>
        <dbReference type="Proteomes" id="UP000620124"/>
    </source>
</evidence>
<name>A0A8H6YUM9_9AGAR</name>
<gene>
    <name evidence="1" type="ORF">MVEN_00367800</name>
</gene>
<reference evidence="1" key="1">
    <citation type="submission" date="2020-05" db="EMBL/GenBank/DDBJ databases">
        <title>Mycena genomes resolve the evolution of fungal bioluminescence.</title>
        <authorList>
            <person name="Tsai I.J."/>
        </authorList>
    </citation>
    <scope>NUCLEOTIDE SEQUENCE</scope>
    <source>
        <strain evidence="1">CCC161011</strain>
    </source>
</reference>
<dbReference type="OrthoDB" id="10558034at2759"/>
<organism evidence="1 2">
    <name type="scientific">Mycena venus</name>
    <dbReference type="NCBI Taxonomy" id="2733690"/>
    <lineage>
        <taxon>Eukaryota</taxon>
        <taxon>Fungi</taxon>
        <taxon>Dikarya</taxon>
        <taxon>Basidiomycota</taxon>
        <taxon>Agaricomycotina</taxon>
        <taxon>Agaricomycetes</taxon>
        <taxon>Agaricomycetidae</taxon>
        <taxon>Agaricales</taxon>
        <taxon>Marasmiineae</taxon>
        <taxon>Mycenaceae</taxon>
        <taxon>Mycena</taxon>
    </lineage>
</organism>
<protein>
    <submittedName>
        <fullName evidence="1">Uncharacterized protein</fullName>
    </submittedName>
</protein>
<proteinExistence type="predicted"/>